<proteinExistence type="predicted"/>
<dbReference type="RefSeq" id="WP_116793914.1">
    <property type="nucleotide sequence ID" value="NZ_LSLH01000001.1"/>
</dbReference>
<accession>A0A3E1IQ14</accession>
<comment type="caution">
    <text evidence="1">The sequence shown here is derived from an EMBL/GenBank/DDBJ whole genome shotgun (WGS) entry which is preliminary data.</text>
</comment>
<keyword evidence="2" id="KW-1185">Reference proteome</keyword>
<organism evidence="1 2">
    <name type="scientific">Gardnerella vaginalis</name>
    <dbReference type="NCBI Taxonomy" id="2702"/>
    <lineage>
        <taxon>Bacteria</taxon>
        <taxon>Bacillati</taxon>
        <taxon>Actinomycetota</taxon>
        <taxon>Actinomycetes</taxon>
        <taxon>Bifidobacteriales</taxon>
        <taxon>Bifidobacteriaceae</taxon>
        <taxon>Gardnerella</taxon>
    </lineage>
</organism>
<dbReference type="InterPro" id="IPR014942">
    <property type="entry name" value="AbiEii"/>
</dbReference>
<gene>
    <name evidence="1" type="ORF">AXE76_00675</name>
</gene>
<evidence type="ECO:0008006" key="3">
    <source>
        <dbReference type="Google" id="ProtNLM"/>
    </source>
</evidence>
<dbReference type="EMBL" id="LSLH01000001">
    <property type="protein sequence ID" value="RFD74768.1"/>
    <property type="molecule type" value="Genomic_DNA"/>
</dbReference>
<evidence type="ECO:0000313" key="2">
    <source>
        <dbReference type="Proteomes" id="UP000258888"/>
    </source>
</evidence>
<dbReference type="Proteomes" id="UP000258888">
    <property type="component" value="Unassembled WGS sequence"/>
</dbReference>
<dbReference type="AlphaFoldDB" id="A0A3E1IQ14"/>
<protein>
    <recommendedName>
        <fullName evidence="3">Nucleotidyl transferase AbiEii/AbiGii toxin family protein</fullName>
    </recommendedName>
</protein>
<evidence type="ECO:0000313" key="1">
    <source>
        <dbReference type="EMBL" id="RFD74768.1"/>
    </source>
</evidence>
<dbReference type="Pfam" id="PF08843">
    <property type="entry name" value="AbiEii"/>
    <property type="match status" value="1"/>
</dbReference>
<reference evidence="1 2" key="1">
    <citation type="submission" date="2016-02" db="EMBL/GenBank/DDBJ databases">
        <title>Gardnerella vaginalis Subgroups Defined by cpn60 Sequencing and Sialidase Activity in Isolates from Canada, Belgium and Kenya.</title>
        <authorList>
            <person name="Schellenberg J."/>
            <person name="Paramel Jayaprakash T."/>
            <person name="Withana Gamage N."/>
            <person name="Patterson M.H."/>
            <person name="Vaneechoutte M."/>
            <person name="Hill J.E."/>
        </authorList>
    </citation>
    <scope>NUCLEOTIDE SEQUENCE [LARGE SCALE GENOMIC DNA]</scope>
    <source>
        <strain evidence="1 2">N160</strain>
    </source>
</reference>
<sequence>MRMKDANQLKAKIKNVALQKGVDPRVLMRVYMMERFLDRVSRSRYKDNFVLKGGMLISYLVGVNLRTTMDIDTTMQNISLSEDDVRIFISDVISINIDDGVKFTLQTLDSIMQESDYPGVRASLIADFDGTKTPVKIDISTGHAITPSAMEAELPLMFSKSISLLTYPIATILAEKLQTILVREEFNTRMRDFYDLHALRVSQGDNVFKKEEIAKAFYATSQTRDTLYLLSNVNEIFDRIKDSEVLRIKWKDYQRKAPWAKSLSWEEIMQDMNFFLMFFHNEVVA</sequence>
<name>A0A3E1IQ14_GARVA</name>